<keyword evidence="1" id="KW-0472">Membrane</keyword>
<keyword evidence="1" id="KW-0812">Transmembrane</keyword>
<dbReference type="EMBL" id="DSYZ01000073">
    <property type="protein sequence ID" value="HGT82731.1"/>
    <property type="molecule type" value="Genomic_DNA"/>
</dbReference>
<accession>A0A7J3M1I0</accession>
<keyword evidence="1" id="KW-1133">Transmembrane helix</keyword>
<proteinExistence type="predicted"/>
<dbReference type="AlphaFoldDB" id="A0A7J3M1I0"/>
<feature type="transmembrane region" description="Helical" evidence="1">
    <location>
        <begin position="41"/>
        <end position="64"/>
    </location>
</feature>
<reference evidence="2" key="1">
    <citation type="journal article" date="2020" name="mSystems">
        <title>Genome- and Community-Level Interaction Insights into Carbon Utilization and Element Cycling Functions of Hydrothermarchaeota in Hydrothermal Sediment.</title>
        <authorList>
            <person name="Zhou Z."/>
            <person name="Liu Y."/>
            <person name="Xu W."/>
            <person name="Pan J."/>
            <person name="Luo Z.H."/>
            <person name="Li M."/>
        </authorList>
    </citation>
    <scope>NUCLEOTIDE SEQUENCE [LARGE SCALE GENOMIC DNA]</scope>
    <source>
        <strain evidence="2">SpSt-587</strain>
    </source>
</reference>
<protein>
    <submittedName>
        <fullName evidence="2">Uncharacterized protein</fullName>
    </submittedName>
</protein>
<comment type="caution">
    <text evidence="2">The sequence shown here is derived from an EMBL/GenBank/DDBJ whole genome shotgun (WGS) entry which is preliminary data.</text>
</comment>
<organism evidence="2">
    <name type="scientific">Archaeoglobus fulgidus</name>
    <dbReference type="NCBI Taxonomy" id="2234"/>
    <lineage>
        <taxon>Archaea</taxon>
        <taxon>Methanobacteriati</taxon>
        <taxon>Methanobacteriota</taxon>
        <taxon>Archaeoglobi</taxon>
        <taxon>Archaeoglobales</taxon>
        <taxon>Archaeoglobaceae</taxon>
        <taxon>Archaeoglobus</taxon>
    </lineage>
</organism>
<gene>
    <name evidence="2" type="ORF">ENT52_03295</name>
</gene>
<feature type="transmembrane region" description="Helical" evidence="1">
    <location>
        <begin position="172"/>
        <end position="195"/>
    </location>
</feature>
<feature type="transmembrane region" description="Helical" evidence="1">
    <location>
        <begin position="12"/>
        <end position="35"/>
    </location>
</feature>
<sequence>MIEILKSRGIRSLIFGVFVKTFGYLIIASGIFLAIGKTEVAIRVVYTGIIVVAVGWIAIIKALLAARGTEKIRENFKVSLSAKGGIFGLRNSIELIGRIGKVKNRFEPVKGRIKVYLDEKLIDELEVDGSFRIKLKNLKVGKHTAEVRFVEGRVNKKIRFEVVDSKTRLKSILTFASLFTIIFSLLLFCTFLALIA</sequence>
<evidence type="ECO:0000313" key="2">
    <source>
        <dbReference type="EMBL" id="HGT82731.1"/>
    </source>
</evidence>
<name>A0A7J3M1I0_ARCFL</name>
<evidence type="ECO:0000256" key="1">
    <source>
        <dbReference type="SAM" id="Phobius"/>
    </source>
</evidence>